<protein>
    <submittedName>
        <fullName evidence="1">Uncharacterized protein</fullName>
    </submittedName>
</protein>
<accession>A0A9D1V0J8</accession>
<feature type="non-terminal residue" evidence="1">
    <location>
        <position position="148"/>
    </location>
</feature>
<gene>
    <name evidence="1" type="ORF">H9863_07280</name>
</gene>
<comment type="caution">
    <text evidence="1">The sequence shown here is derived from an EMBL/GenBank/DDBJ whole genome shotgun (WGS) entry which is preliminary data.</text>
</comment>
<sequence>MKKNIPLAFPALSLLLQGECLRIGGITYYMHSGKIRACPSKRERRDSRTDKEVKARGAFTAVRRFWSVYRRALNGLKIWSVAARERGRGKSDSLFHSVNAAAISPEGKVWAYPAFRFAEGSLAMPVLRGVEREGWTVRVAWEEGTGCV</sequence>
<reference evidence="1" key="2">
    <citation type="submission" date="2021-04" db="EMBL/GenBank/DDBJ databases">
        <authorList>
            <person name="Gilroy R."/>
        </authorList>
    </citation>
    <scope>NUCLEOTIDE SEQUENCE</scope>
    <source>
        <strain evidence="1">23274</strain>
    </source>
</reference>
<dbReference type="EMBL" id="DXFT01000139">
    <property type="protein sequence ID" value="HIX03898.1"/>
    <property type="molecule type" value="Genomic_DNA"/>
</dbReference>
<organism evidence="1 2">
    <name type="scientific">Candidatus Odoribacter faecigallinarum</name>
    <dbReference type="NCBI Taxonomy" id="2838706"/>
    <lineage>
        <taxon>Bacteria</taxon>
        <taxon>Pseudomonadati</taxon>
        <taxon>Bacteroidota</taxon>
        <taxon>Bacteroidia</taxon>
        <taxon>Bacteroidales</taxon>
        <taxon>Odoribacteraceae</taxon>
        <taxon>Odoribacter</taxon>
    </lineage>
</organism>
<dbReference type="AlphaFoldDB" id="A0A9D1V0J8"/>
<evidence type="ECO:0000313" key="1">
    <source>
        <dbReference type="EMBL" id="HIX03898.1"/>
    </source>
</evidence>
<proteinExistence type="predicted"/>
<reference evidence="1" key="1">
    <citation type="journal article" date="2021" name="PeerJ">
        <title>Extensive microbial diversity within the chicken gut microbiome revealed by metagenomics and culture.</title>
        <authorList>
            <person name="Gilroy R."/>
            <person name="Ravi A."/>
            <person name="Getino M."/>
            <person name="Pursley I."/>
            <person name="Horton D.L."/>
            <person name="Alikhan N.F."/>
            <person name="Baker D."/>
            <person name="Gharbi K."/>
            <person name="Hall N."/>
            <person name="Watson M."/>
            <person name="Adriaenssens E.M."/>
            <person name="Foster-Nyarko E."/>
            <person name="Jarju S."/>
            <person name="Secka A."/>
            <person name="Antonio M."/>
            <person name="Oren A."/>
            <person name="Chaudhuri R.R."/>
            <person name="La Ragione R."/>
            <person name="Hildebrand F."/>
            <person name="Pallen M.J."/>
        </authorList>
    </citation>
    <scope>NUCLEOTIDE SEQUENCE</scope>
    <source>
        <strain evidence="1">23274</strain>
    </source>
</reference>
<dbReference type="Proteomes" id="UP000824202">
    <property type="component" value="Unassembled WGS sequence"/>
</dbReference>
<name>A0A9D1V0J8_9BACT</name>
<evidence type="ECO:0000313" key="2">
    <source>
        <dbReference type="Proteomes" id="UP000824202"/>
    </source>
</evidence>